<feature type="repeat" description="ANK" evidence="3">
    <location>
        <begin position="42"/>
        <end position="74"/>
    </location>
</feature>
<feature type="repeat" description="ANK" evidence="3">
    <location>
        <begin position="142"/>
        <end position="174"/>
    </location>
</feature>
<evidence type="ECO:0000313" key="5">
    <source>
        <dbReference type="Proteomes" id="UP000198287"/>
    </source>
</evidence>
<dbReference type="InterPro" id="IPR002110">
    <property type="entry name" value="Ankyrin_rpt"/>
</dbReference>
<dbReference type="Proteomes" id="UP000198287">
    <property type="component" value="Unassembled WGS sequence"/>
</dbReference>
<accession>A0A226DHM9</accession>
<evidence type="ECO:0000256" key="1">
    <source>
        <dbReference type="ARBA" id="ARBA00022737"/>
    </source>
</evidence>
<keyword evidence="5" id="KW-1185">Reference proteome</keyword>
<dbReference type="OrthoDB" id="21416at2759"/>
<dbReference type="PANTHER" id="PTHR24171:SF8">
    <property type="entry name" value="BRCA1-ASSOCIATED RING DOMAIN PROTEIN 1"/>
    <property type="match status" value="1"/>
</dbReference>
<dbReference type="STRING" id="158441.A0A226DHM9"/>
<feature type="repeat" description="ANK" evidence="3">
    <location>
        <begin position="175"/>
        <end position="207"/>
    </location>
</feature>
<sequence>MSFKRETPWDIKLHRAAIRGDSDIINHLLNSGRVHVDCRDNDGTTPLMFAVAGCNYNCVQELLEQNADPNAKRFETRTSPLFLAAQNGDIDTLRLLLKYGAELDQPNCDGGTPLFVACQEGHDMMVRELLALGADPNHPMKDRATPLFVAAQNGHCTITRLLLSKGAIVDIRRIDGATPLWISCQMGHATVCSSLLEKGAFVDALRNDGASPLFKAAHKGFRDVVRVLLPYKPKLGFLPNGESALHGAAMFGHLDVIRTLLHAGSDVSLTNRDGNTPYQIALKYKHPHVADYLKSLISSTPKPKPSQGQNL</sequence>
<dbReference type="GO" id="GO:0004842">
    <property type="term" value="F:ubiquitin-protein transferase activity"/>
    <property type="evidence" value="ECO:0007669"/>
    <property type="project" value="TreeGrafter"/>
</dbReference>
<keyword evidence="2 3" id="KW-0040">ANK repeat</keyword>
<dbReference type="EMBL" id="LNIX01000021">
    <property type="protein sequence ID" value="OXA43686.1"/>
    <property type="molecule type" value="Genomic_DNA"/>
</dbReference>
<dbReference type="AlphaFoldDB" id="A0A226DHM9"/>
<dbReference type="GO" id="GO:0085020">
    <property type="term" value="P:protein K6-linked ubiquitination"/>
    <property type="evidence" value="ECO:0007669"/>
    <property type="project" value="TreeGrafter"/>
</dbReference>
<protein>
    <submittedName>
        <fullName evidence="4">Ankyrin repeat domain-containing protein 29</fullName>
    </submittedName>
</protein>
<evidence type="ECO:0000256" key="3">
    <source>
        <dbReference type="PROSITE-ProRule" id="PRU00023"/>
    </source>
</evidence>
<name>A0A226DHM9_FOLCA</name>
<evidence type="ECO:0000256" key="2">
    <source>
        <dbReference type="ARBA" id="ARBA00023043"/>
    </source>
</evidence>
<dbReference type="PROSITE" id="PS50088">
    <property type="entry name" value="ANK_REPEAT"/>
    <property type="match status" value="6"/>
</dbReference>
<feature type="repeat" description="ANK" evidence="3">
    <location>
        <begin position="109"/>
        <end position="141"/>
    </location>
</feature>
<dbReference type="InterPro" id="IPR036770">
    <property type="entry name" value="Ankyrin_rpt-contain_sf"/>
</dbReference>
<dbReference type="GO" id="GO:0070531">
    <property type="term" value="C:BRCA1-A complex"/>
    <property type="evidence" value="ECO:0007669"/>
    <property type="project" value="TreeGrafter"/>
</dbReference>
<feature type="repeat" description="ANK" evidence="3">
    <location>
        <begin position="76"/>
        <end position="108"/>
    </location>
</feature>
<dbReference type="PANTHER" id="PTHR24171">
    <property type="entry name" value="ANKYRIN REPEAT DOMAIN-CONTAINING PROTEIN 39-RELATED"/>
    <property type="match status" value="1"/>
</dbReference>
<dbReference type="SMART" id="SM00248">
    <property type="entry name" value="ANK"/>
    <property type="match status" value="9"/>
</dbReference>
<evidence type="ECO:0000313" key="4">
    <source>
        <dbReference type="EMBL" id="OXA43686.1"/>
    </source>
</evidence>
<dbReference type="Pfam" id="PF12796">
    <property type="entry name" value="Ank_2"/>
    <property type="match status" value="3"/>
</dbReference>
<reference evidence="4 5" key="1">
    <citation type="submission" date="2015-12" db="EMBL/GenBank/DDBJ databases">
        <title>The genome of Folsomia candida.</title>
        <authorList>
            <person name="Faddeeva A."/>
            <person name="Derks M.F."/>
            <person name="Anvar Y."/>
            <person name="Smit S."/>
            <person name="Van Straalen N."/>
            <person name="Roelofs D."/>
        </authorList>
    </citation>
    <scope>NUCLEOTIDE SEQUENCE [LARGE SCALE GENOMIC DNA]</scope>
    <source>
        <strain evidence="4 5">VU population</strain>
        <tissue evidence="4">Whole body</tissue>
    </source>
</reference>
<keyword evidence="1" id="KW-0677">Repeat</keyword>
<dbReference type="GO" id="GO:0031436">
    <property type="term" value="C:BRCA1-BARD1 complex"/>
    <property type="evidence" value="ECO:0007669"/>
    <property type="project" value="TreeGrafter"/>
</dbReference>
<dbReference type="Gene3D" id="1.25.40.20">
    <property type="entry name" value="Ankyrin repeat-containing domain"/>
    <property type="match status" value="3"/>
</dbReference>
<organism evidence="4 5">
    <name type="scientific">Folsomia candida</name>
    <name type="common">Springtail</name>
    <dbReference type="NCBI Taxonomy" id="158441"/>
    <lineage>
        <taxon>Eukaryota</taxon>
        <taxon>Metazoa</taxon>
        <taxon>Ecdysozoa</taxon>
        <taxon>Arthropoda</taxon>
        <taxon>Hexapoda</taxon>
        <taxon>Collembola</taxon>
        <taxon>Entomobryomorpha</taxon>
        <taxon>Isotomoidea</taxon>
        <taxon>Isotomidae</taxon>
        <taxon>Proisotominae</taxon>
        <taxon>Folsomia</taxon>
    </lineage>
</organism>
<dbReference type="Pfam" id="PF00023">
    <property type="entry name" value="Ank"/>
    <property type="match status" value="2"/>
</dbReference>
<dbReference type="SUPFAM" id="SSF48403">
    <property type="entry name" value="Ankyrin repeat"/>
    <property type="match status" value="1"/>
</dbReference>
<dbReference type="OMA" id="CKDSYGT"/>
<gene>
    <name evidence="4" type="ORF">Fcan01_21502</name>
</gene>
<feature type="repeat" description="ANK" evidence="3">
    <location>
        <begin position="240"/>
        <end position="272"/>
    </location>
</feature>
<proteinExistence type="predicted"/>
<comment type="caution">
    <text evidence="4">The sequence shown here is derived from an EMBL/GenBank/DDBJ whole genome shotgun (WGS) entry which is preliminary data.</text>
</comment>
<dbReference type="PROSITE" id="PS50297">
    <property type="entry name" value="ANK_REP_REGION"/>
    <property type="match status" value="6"/>
</dbReference>